<dbReference type="PROSITE" id="PS51935">
    <property type="entry name" value="NLPC_P60"/>
    <property type="match status" value="1"/>
</dbReference>
<keyword evidence="2" id="KW-0645">Protease</keyword>
<dbReference type="InterPro" id="IPR038765">
    <property type="entry name" value="Papain-like_cys_pep_sf"/>
</dbReference>
<gene>
    <name evidence="6" type="ORF">HELGO_WM5237</name>
</gene>
<protein>
    <submittedName>
        <fullName evidence="6">Invasion associated protein p60</fullName>
    </submittedName>
</protein>
<dbReference type="SUPFAM" id="SSF54001">
    <property type="entry name" value="Cysteine proteinases"/>
    <property type="match status" value="1"/>
</dbReference>
<dbReference type="GO" id="GO:0006508">
    <property type="term" value="P:proteolysis"/>
    <property type="evidence" value="ECO:0007669"/>
    <property type="project" value="UniProtKB-KW"/>
</dbReference>
<proteinExistence type="inferred from homology"/>
<evidence type="ECO:0000256" key="2">
    <source>
        <dbReference type="ARBA" id="ARBA00022670"/>
    </source>
</evidence>
<evidence type="ECO:0000256" key="1">
    <source>
        <dbReference type="ARBA" id="ARBA00007074"/>
    </source>
</evidence>
<evidence type="ECO:0000259" key="5">
    <source>
        <dbReference type="PROSITE" id="PS51935"/>
    </source>
</evidence>
<evidence type="ECO:0000256" key="3">
    <source>
        <dbReference type="ARBA" id="ARBA00022801"/>
    </source>
</evidence>
<comment type="similarity">
    <text evidence="1">Belongs to the peptidase C40 family.</text>
</comment>
<dbReference type="PANTHER" id="PTHR47053:SF1">
    <property type="entry name" value="MUREIN DD-ENDOPEPTIDASE MEPH-RELATED"/>
    <property type="match status" value="1"/>
</dbReference>
<keyword evidence="3" id="KW-0378">Hydrolase</keyword>
<keyword evidence="4" id="KW-0788">Thiol protease</keyword>
<feature type="domain" description="NlpC/P60" evidence="5">
    <location>
        <begin position="92"/>
        <end position="219"/>
    </location>
</feature>
<dbReference type="InterPro" id="IPR000064">
    <property type="entry name" value="NLP_P60_dom"/>
</dbReference>
<evidence type="ECO:0000313" key="6">
    <source>
        <dbReference type="EMBL" id="CAA6810824.1"/>
    </source>
</evidence>
<organism evidence="6">
    <name type="scientific">uncultured Sulfurovum sp</name>
    <dbReference type="NCBI Taxonomy" id="269237"/>
    <lineage>
        <taxon>Bacteria</taxon>
        <taxon>Pseudomonadati</taxon>
        <taxon>Campylobacterota</taxon>
        <taxon>Epsilonproteobacteria</taxon>
        <taxon>Campylobacterales</taxon>
        <taxon>Sulfurovaceae</taxon>
        <taxon>Sulfurovum</taxon>
        <taxon>environmental samples</taxon>
    </lineage>
</organism>
<dbReference type="AlphaFoldDB" id="A0A6S6SXG9"/>
<dbReference type="EMBL" id="CACVAP010000061">
    <property type="protein sequence ID" value="CAA6810824.1"/>
    <property type="molecule type" value="Genomic_DNA"/>
</dbReference>
<reference evidence="6" key="1">
    <citation type="submission" date="2020-01" db="EMBL/GenBank/DDBJ databases">
        <authorList>
            <person name="Meier V. D."/>
            <person name="Meier V D."/>
        </authorList>
    </citation>
    <scope>NUCLEOTIDE SEQUENCE</scope>
    <source>
        <strain evidence="6">HLG_WM_MAG_06</strain>
    </source>
</reference>
<dbReference type="GO" id="GO:0008234">
    <property type="term" value="F:cysteine-type peptidase activity"/>
    <property type="evidence" value="ECO:0007669"/>
    <property type="project" value="UniProtKB-KW"/>
</dbReference>
<evidence type="ECO:0000256" key="4">
    <source>
        <dbReference type="ARBA" id="ARBA00022807"/>
    </source>
</evidence>
<dbReference type="PANTHER" id="PTHR47053">
    <property type="entry name" value="MUREIN DD-ENDOPEPTIDASE MEPH-RELATED"/>
    <property type="match status" value="1"/>
</dbReference>
<dbReference type="Gene3D" id="3.90.1720.10">
    <property type="entry name" value="endopeptidase domain like (from Nostoc punctiforme)"/>
    <property type="match status" value="1"/>
</dbReference>
<sequence>MMLFRNTLLFIIAIQVLVMIQLFSIKNWNLTPSYNKLIDTLAFQLPNANPTLTPEEYKFFATLSTSPEMELLKHDNSLLQNKVFTLGQGYIRKAIKDDVESTAKDLLGTPYVWGATGPNKFDCSGFTQEVFCQAGIKIPRNSRAQAKVGEYIDYENLKRGDMVFFATNKKAPKRVTHVGIYLSNGRFIHASSGGKRVIISSLVKSKYYKNKFVLGRRIIKGHRTKHVAQVLS</sequence>
<dbReference type="InterPro" id="IPR051202">
    <property type="entry name" value="Peptidase_C40"/>
</dbReference>
<dbReference type="Pfam" id="PF00877">
    <property type="entry name" value="NLPC_P60"/>
    <property type="match status" value="1"/>
</dbReference>
<accession>A0A6S6SXG9</accession>
<name>A0A6S6SXG9_9BACT</name>